<evidence type="ECO:0000313" key="7">
    <source>
        <dbReference type="EMBL" id="PHZ84974.1"/>
    </source>
</evidence>
<keyword evidence="5" id="KW-0864">Zinc transport</keyword>
<evidence type="ECO:0000256" key="1">
    <source>
        <dbReference type="ARBA" id="ARBA00011028"/>
    </source>
</evidence>
<sequence>MNMTELHIFRHRETSRRGSSYRRLFKGMCRYMLVVLMLAIPVLPAAAKDLKVIATIKPLYSLVASVMGDKGNLDLMVKGGLDPHIYRLKPSNIRQIHNSDVVFYIDPDMETFLKRIFKRNYGSFMAVPMAQQKEINLMPYRTSKVWYKDVVDDDETHSEGENDLHVWLDPANARRMVQVIEEVLSYHDPYNRLTYIENAQKTIARLYAMEEEIREKLRPLREKPMIVYHDAFQYFERAFGLKSVGAILLRSDQNPSAKHLKVLKKIARERNVTCVLGTPGAHPRIATVVMSGTKAGFGVVDPLGVYLDTEPDLYFKMMREMTQSILDCQNKSDIFEDMNKLD</sequence>
<dbReference type="InterPro" id="IPR050492">
    <property type="entry name" value="Bact_metal-bind_prot9"/>
</dbReference>
<accession>A0A2G4YRK5</accession>
<dbReference type="OrthoDB" id="7346865at2"/>
<dbReference type="PRINTS" id="PR00691">
    <property type="entry name" value="ADHESINB"/>
</dbReference>
<dbReference type="GO" id="GO:0007155">
    <property type="term" value="P:cell adhesion"/>
    <property type="evidence" value="ECO:0007669"/>
    <property type="project" value="InterPro"/>
</dbReference>
<protein>
    <recommendedName>
        <fullName evidence="2">High-affinity zinc uptake system protein ZnuA</fullName>
    </recommendedName>
</protein>
<organism evidence="7 8">
    <name type="scientific">Paremcibacter congregatus</name>
    <dbReference type="NCBI Taxonomy" id="2043170"/>
    <lineage>
        <taxon>Bacteria</taxon>
        <taxon>Pseudomonadati</taxon>
        <taxon>Pseudomonadota</taxon>
        <taxon>Alphaproteobacteria</taxon>
        <taxon>Emcibacterales</taxon>
        <taxon>Emcibacteraceae</taxon>
        <taxon>Paremcibacter</taxon>
    </lineage>
</organism>
<dbReference type="GO" id="GO:0006829">
    <property type="term" value="P:zinc ion transport"/>
    <property type="evidence" value="ECO:0007669"/>
    <property type="project" value="UniProtKB-KW"/>
</dbReference>
<dbReference type="InterPro" id="IPR006129">
    <property type="entry name" value="AdhesinB"/>
</dbReference>
<evidence type="ECO:0000256" key="6">
    <source>
        <dbReference type="RuleBase" id="RU003512"/>
    </source>
</evidence>
<dbReference type="GO" id="GO:0046872">
    <property type="term" value="F:metal ion binding"/>
    <property type="evidence" value="ECO:0007669"/>
    <property type="project" value="InterPro"/>
</dbReference>
<evidence type="ECO:0000256" key="3">
    <source>
        <dbReference type="ARBA" id="ARBA00022448"/>
    </source>
</evidence>
<dbReference type="PANTHER" id="PTHR42953">
    <property type="entry name" value="HIGH-AFFINITY ZINC UPTAKE SYSTEM PROTEIN ZNUA-RELATED"/>
    <property type="match status" value="1"/>
</dbReference>
<evidence type="ECO:0000313" key="8">
    <source>
        <dbReference type="Proteomes" id="UP000229730"/>
    </source>
</evidence>
<dbReference type="InParanoid" id="A0A2G4YRK5"/>
<evidence type="ECO:0000256" key="2">
    <source>
        <dbReference type="ARBA" id="ARBA00015915"/>
    </source>
</evidence>
<name>A0A2G4YRK5_9PROT</name>
<keyword evidence="3 6" id="KW-0813">Transport</keyword>
<keyword evidence="5" id="KW-0862">Zinc</keyword>
<dbReference type="Pfam" id="PF01297">
    <property type="entry name" value="ZnuA"/>
    <property type="match status" value="1"/>
</dbReference>
<dbReference type="PANTHER" id="PTHR42953:SF3">
    <property type="entry name" value="HIGH-AFFINITY ZINC UPTAKE SYSTEM PROTEIN ZNUA"/>
    <property type="match status" value="1"/>
</dbReference>
<proteinExistence type="inferred from homology"/>
<gene>
    <name evidence="7" type="ORF">CRD36_09640</name>
</gene>
<reference evidence="7 8" key="1">
    <citation type="submission" date="2017-10" db="EMBL/GenBank/DDBJ databases">
        <title>Frigbacter circumglobatus gen. nov. sp. nov., isolated from sediment cultured in situ.</title>
        <authorList>
            <person name="Zhao Z."/>
        </authorList>
    </citation>
    <scope>NUCLEOTIDE SEQUENCE [LARGE SCALE GENOMIC DNA]</scope>
    <source>
        <strain evidence="7 8">ZYL</strain>
    </source>
</reference>
<dbReference type="PRINTS" id="PR00690">
    <property type="entry name" value="ADHESNFAMILY"/>
</dbReference>
<dbReference type="EMBL" id="PDEM01000020">
    <property type="protein sequence ID" value="PHZ84974.1"/>
    <property type="molecule type" value="Genomic_DNA"/>
</dbReference>
<dbReference type="FunCoup" id="A0A2G4YRK5">
    <property type="interactions" value="135"/>
</dbReference>
<keyword evidence="8" id="KW-1185">Reference proteome</keyword>
<evidence type="ECO:0000256" key="5">
    <source>
        <dbReference type="ARBA" id="ARBA00022906"/>
    </source>
</evidence>
<dbReference type="Proteomes" id="UP000229730">
    <property type="component" value="Unassembled WGS sequence"/>
</dbReference>
<comment type="similarity">
    <text evidence="1 6">Belongs to the bacterial solute-binding protein 9 family.</text>
</comment>
<dbReference type="Gene3D" id="3.40.50.1980">
    <property type="entry name" value="Nitrogenase molybdenum iron protein domain"/>
    <property type="match status" value="2"/>
</dbReference>
<evidence type="ECO:0000256" key="4">
    <source>
        <dbReference type="ARBA" id="ARBA00022729"/>
    </source>
</evidence>
<comment type="caution">
    <text evidence="7">The sequence shown here is derived from an EMBL/GenBank/DDBJ whole genome shotgun (WGS) entry which is preliminary data.</text>
</comment>
<keyword evidence="5" id="KW-0406">Ion transport</keyword>
<keyword evidence="4" id="KW-0732">Signal</keyword>
<dbReference type="InterPro" id="IPR006128">
    <property type="entry name" value="Lipoprotein_PsaA-like"/>
</dbReference>
<dbReference type="InterPro" id="IPR006127">
    <property type="entry name" value="ZnuA-like"/>
</dbReference>
<dbReference type="AlphaFoldDB" id="A0A2G4YRK5"/>
<dbReference type="SUPFAM" id="SSF53807">
    <property type="entry name" value="Helical backbone' metal receptor"/>
    <property type="match status" value="1"/>
</dbReference>